<dbReference type="WBParaSite" id="scf7180000419324.g3653">
    <property type="protein sequence ID" value="scf7180000419324.g3653"/>
    <property type="gene ID" value="scf7180000419324.g3653"/>
</dbReference>
<evidence type="ECO:0000256" key="1">
    <source>
        <dbReference type="SAM" id="MobiDB-lite"/>
    </source>
</evidence>
<name>A0A915NNE1_9BILA</name>
<feature type="compositionally biased region" description="Polar residues" evidence="1">
    <location>
        <begin position="95"/>
        <end position="105"/>
    </location>
</feature>
<reference evidence="3" key="1">
    <citation type="submission" date="2022-11" db="UniProtKB">
        <authorList>
            <consortium name="WormBaseParasite"/>
        </authorList>
    </citation>
    <scope>IDENTIFICATION</scope>
</reference>
<organism evidence="2 3">
    <name type="scientific">Meloidogyne floridensis</name>
    <dbReference type="NCBI Taxonomy" id="298350"/>
    <lineage>
        <taxon>Eukaryota</taxon>
        <taxon>Metazoa</taxon>
        <taxon>Ecdysozoa</taxon>
        <taxon>Nematoda</taxon>
        <taxon>Chromadorea</taxon>
        <taxon>Rhabditida</taxon>
        <taxon>Tylenchina</taxon>
        <taxon>Tylenchomorpha</taxon>
        <taxon>Tylenchoidea</taxon>
        <taxon>Meloidogynidae</taxon>
        <taxon>Meloidogyninae</taxon>
        <taxon>Meloidogyne</taxon>
    </lineage>
</organism>
<evidence type="ECO:0000313" key="2">
    <source>
        <dbReference type="Proteomes" id="UP000887560"/>
    </source>
</evidence>
<sequence>MIEENNLEIDELNQSDEQIILETPAKDDEGEIVPSDNEALIKSYKINQQQQKVLDFSVPPRNIIGGTTATNIAGGLVTGGDGNFQRFSTPPPNFPLNNIQQPLPLSSSSQQTTSTTNSFSYFSQTQSLLYSSPSKQQQQNAAISNSIANTIIDTNTE</sequence>
<evidence type="ECO:0000313" key="3">
    <source>
        <dbReference type="WBParaSite" id="scf7180000419324.g3653"/>
    </source>
</evidence>
<feature type="compositionally biased region" description="Low complexity" evidence="1">
    <location>
        <begin position="106"/>
        <end position="117"/>
    </location>
</feature>
<dbReference type="Proteomes" id="UP000887560">
    <property type="component" value="Unplaced"/>
</dbReference>
<proteinExistence type="predicted"/>
<keyword evidence="2" id="KW-1185">Reference proteome</keyword>
<protein>
    <submittedName>
        <fullName evidence="3">Uncharacterized protein</fullName>
    </submittedName>
</protein>
<dbReference type="AlphaFoldDB" id="A0A915NNE1"/>
<accession>A0A915NNE1</accession>
<feature type="region of interest" description="Disordered" evidence="1">
    <location>
        <begin position="82"/>
        <end position="117"/>
    </location>
</feature>